<reference evidence="2 3" key="1">
    <citation type="submission" date="2018-01" db="EMBL/GenBank/DDBJ databases">
        <title>The whole genome sequencing and assembly of Paenibacillus chitinolyticus KCCM 41400 strain.</title>
        <authorList>
            <person name="Kim J.-Y."/>
            <person name="Park M.-K."/>
            <person name="Lee Y.-J."/>
            <person name="Yi H."/>
            <person name="Bahn Y.-S."/>
            <person name="Kim J.F."/>
            <person name="Lee D.-W."/>
        </authorList>
    </citation>
    <scope>NUCLEOTIDE SEQUENCE [LARGE SCALE GENOMIC DNA]</scope>
    <source>
        <strain evidence="2 3">KCCM 41400</strain>
    </source>
</reference>
<evidence type="ECO:0000313" key="3">
    <source>
        <dbReference type="Proteomes" id="UP000288943"/>
    </source>
</evidence>
<evidence type="ECO:0000313" key="4">
    <source>
        <dbReference type="Proteomes" id="UP001527202"/>
    </source>
</evidence>
<dbReference type="PANTHER" id="PTHR34071">
    <property type="entry name" value="5-NITROIMIDAZOLE ANTIBIOTICS RESISTANCE PROTEIN, NIMA-FAMILY-RELATED PROTEIN-RELATED"/>
    <property type="match status" value="1"/>
</dbReference>
<dbReference type="GeneID" id="95374806"/>
<evidence type="ECO:0000313" key="1">
    <source>
        <dbReference type="EMBL" id="MCY9599097.1"/>
    </source>
</evidence>
<organism evidence="2 3">
    <name type="scientific">Paenibacillus chitinolyticus</name>
    <dbReference type="NCBI Taxonomy" id="79263"/>
    <lineage>
        <taxon>Bacteria</taxon>
        <taxon>Bacillati</taxon>
        <taxon>Bacillota</taxon>
        <taxon>Bacilli</taxon>
        <taxon>Bacillales</taxon>
        <taxon>Paenibacillaceae</taxon>
        <taxon>Paenibacillus</taxon>
    </lineage>
</organism>
<dbReference type="InterPro" id="IPR012349">
    <property type="entry name" value="Split_barrel_FMN-bd"/>
</dbReference>
<name>A0A410WTF3_9BACL</name>
<protein>
    <submittedName>
        <fullName evidence="2">Flavin-nucleotide-binding protein</fullName>
    </submittedName>
    <submittedName>
        <fullName evidence="1">Pyridoxamine 5'-phosphate oxidase family protein</fullName>
    </submittedName>
</protein>
<dbReference type="OrthoDB" id="9794935at2"/>
<sequence>MRRKEFGVEDWQEIEQFMSEMTFGILGTIGEDGYPNLKALNFVYADGAIYAHGSKVGEKISDLGRNPLVTFAIAKEYALIPSYFTEPVYACPATAFFKSVVIKGKAVLVEDLEEKAKALGVFMEKLQPEGGYEPFSLENRGYVSQIRGVAVIRIDVEDLSAKFKFGQNMKGAKREAVVNGLENRGKELDEETVRLMKLYCPAHREG</sequence>
<keyword evidence="4" id="KW-1185">Reference proteome</keyword>
<proteinExistence type="predicted"/>
<dbReference type="RefSeq" id="WP_042229053.1">
    <property type="nucleotide sequence ID" value="NZ_CP026520.1"/>
</dbReference>
<dbReference type="Proteomes" id="UP000288943">
    <property type="component" value="Chromosome"/>
</dbReference>
<evidence type="ECO:0000313" key="2">
    <source>
        <dbReference type="EMBL" id="QAV17658.1"/>
    </source>
</evidence>
<dbReference type="Gene3D" id="2.30.110.10">
    <property type="entry name" value="Electron Transport, Fmn-binding Protein, Chain A"/>
    <property type="match status" value="1"/>
</dbReference>
<gene>
    <name evidence="1" type="ORF">M5X16_25390</name>
    <name evidence="2" type="ORF">PC41400_08275</name>
</gene>
<dbReference type="Proteomes" id="UP001527202">
    <property type="component" value="Unassembled WGS sequence"/>
</dbReference>
<dbReference type="PANTHER" id="PTHR34071:SF2">
    <property type="entry name" value="FLAVIN-NUCLEOTIDE-BINDING PROTEIN"/>
    <property type="match status" value="1"/>
</dbReference>
<dbReference type="SUPFAM" id="SSF50475">
    <property type="entry name" value="FMN-binding split barrel"/>
    <property type="match status" value="1"/>
</dbReference>
<dbReference type="AlphaFoldDB" id="A0A410WTF3"/>
<dbReference type="InterPro" id="IPR024747">
    <property type="entry name" value="Pyridox_Oxase-rel"/>
</dbReference>
<reference evidence="1 4" key="2">
    <citation type="submission" date="2022-05" db="EMBL/GenBank/DDBJ databases">
        <title>Genome Sequencing of Bee-Associated Microbes.</title>
        <authorList>
            <person name="Dunlap C."/>
        </authorList>
    </citation>
    <scope>NUCLEOTIDE SEQUENCE [LARGE SCALE GENOMIC DNA]</scope>
    <source>
        <strain evidence="1 4">NRRL B-23120</strain>
    </source>
</reference>
<dbReference type="KEGG" id="pchi:PC41400_08275"/>
<dbReference type="EMBL" id="CP026520">
    <property type="protein sequence ID" value="QAV17658.1"/>
    <property type="molecule type" value="Genomic_DNA"/>
</dbReference>
<accession>A0A410WTF3</accession>
<dbReference type="Pfam" id="PF12900">
    <property type="entry name" value="Pyridox_ox_2"/>
    <property type="match status" value="1"/>
</dbReference>
<dbReference type="EMBL" id="JAMDMJ010000039">
    <property type="protein sequence ID" value="MCY9599097.1"/>
    <property type="molecule type" value="Genomic_DNA"/>
</dbReference>